<dbReference type="SUPFAM" id="SSF57756">
    <property type="entry name" value="Retrovirus zinc finger-like domains"/>
    <property type="match status" value="1"/>
</dbReference>
<keyword evidence="5" id="KW-1185">Reference proteome</keyword>
<dbReference type="OrthoDB" id="1102029at2759"/>
<dbReference type="InterPro" id="IPR032567">
    <property type="entry name" value="RTL1-rel"/>
</dbReference>
<dbReference type="Pfam" id="PF08284">
    <property type="entry name" value="RVP_2"/>
    <property type="match status" value="1"/>
</dbReference>
<dbReference type="SMART" id="SM00343">
    <property type="entry name" value="ZnF_C2HC"/>
    <property type="match status" value="2"/>
</dbReference>
<proteinExistence type="predicted"/>
<feature type="domain" description="CCHC-type" evidence="3">
    <location>
        <begin position="345"/>
        <end position="359"/>
    </location>
</feature>
<dbReference type="Pfam" id="PF00098">
    <property type="entry name" value="zf-CCHC"/>
    <property type="match status" value="2"/>
</dbReference>
<evidence type="ECO:0000313" key="5">
    <source>
        <dbReference type="Proteomes" id="UP000467841"/>
    </source>
</evidence>
<dbReference type="GO" id="GO:0008270">
    <property type="term" value="F:zinc ion binding"/>
    <property type="evidence" value="ECO:0007669"/>
    <property type="project" value="UniProtKB-KW"/>
</dbReference>
<dbReference type="InterPro" id="IPR005162">
    <property type="entry name" value="Retrotrans_gag_dom"/>
</dbReference>
<organism evidence="4 5">
    <name type="scientific">Microthlaspi erraticum</name>
    <dbReference type="NCBI Taxonomy" id="1685480"/>
    <lineage>
        <taxon>Eukaryota</taxon>
        <taxon>Viridiplantae</taxon>
        <taxon>Streptophyta</taxon>
        <taxon>Embryophyta</taxon>
        <taxon>Tracheophyta</taxon>
        <taxon>Spermatophyta</taxon>
        <taxon>Magnoliopsida</taxon>
        <taxon>eudicotyledons</taxon>
        <taxon>Gunneridae</taxon>
        <taxon>Pentapetalae</taxon>
        <taxon>rosids</taxon>
        <taxon>malvids</taxon>
        <taxon>Brassicales</taxon>
        <taxon>Brassicaceae</taxon>
        <taxon>Coluteocarpeae</taxon>
        <taxon>Microthlaspi</taxon>
    </lineage>
</organism>
<dbReference type="Gene3D" id="4.10.60.10">
    <property type="entry name" value="Zinc finger, CCHC-type"/>
    <property type="match status" value="2"/>
</dbReference>
<evidence type="ECO:0000313" key="4">
    <source>
        <dbReference type="EMBL" id="CAA7026179.1"/>
    </source>
</evidence>
<keyword evidence="1" id="KW-0863">Zinc-finger</keyword>
<protein>
    <recommendedName>
        <fullName evidence="3">CCHC-type domain-containing protein</fullName>
    </recommendedName>
</protein>
<sequence>MPPKGRGRGKGRAEARGGATTRQGARAAAREAVSESVHDGNSEQVNAVAAAAAAQEDVRAAEHAAVLEELQRYQTQFGNLGVDPVGGVGGVDAPPHEAPNVAAPVHRPPPPPPPPVQAHGWQITYWEAMGHMKSMGTETFGGKSNPTAADDWRKKLERNFDVVRCPYEYRKDLAVQYLKEEALVWWEGVTEKLRYELNYDDFKNEFMRKYFSREMMNKINNEFKDISQGNRDVRQYEAEFNQLRRFAGRYLDEEDLIRRFLKGMRVELRNRCMLKEYMFLEDLVETAAQQELGLEEDFKQNKSVQAKTGKRSWDTASAGPSTTPIIVCKTCGKRHLGTCRNDITCFKCNQRGHYQKECPANGQVRGCYRCGKTGHIARDCIVRLLGQQQGDRNREQLPPPPKRQAVAPRVFVAGDHNGAEPIAGSVLVGGGLAFTLFDTGATHSFVSPGLVKYWTFAGTLIPRKRGIQTAGTEKVESSGIYEEVPISIQGVELMENLREMELNHYDVVLGMDWLTQHKAVLDCQRTRVHIPRTE</sequence>
<dbReference type="Proteomes" id="UP000467841">
    <property type="component" value="Unassembled WGS sequence"/>
</dbReference>
<dbReference type="Gene3D" id="2.40.70.10">
    <property type="entry name" value="Acid Proteases"/>
    <property type="match status" value="1"/>
</dbReference>
<dbReference type="InterPro" id="IPR021109">
    <property type="entry name" value="Peptidase_aspartic_dom_sf"/>
</dbReference>
<keyword evidence="1" id="KW-0479">Metal-binding</keyword>
<feature type="compositionally biased region" description="Basic residues" evidence="2">
    <location>
        <begin position="1"/>
        <end position="10"/>
    </location>
</feature>
<dbReference type="PANTHER" id="PTHR15503">
    <property type="entry name" value="LDOC1 RELATED"/>
    <property type="match status" value="1"/>
</dbReference>
<evidence type="ECO:0000256" key="2">
    <source>
        <dbReference type="SAM" id="MobiDB-lite"/>
    </source>
</evidence>
<dbReference type="PANTHER" id="PTHR15503:SF42">
    <property type="entry name" value="ZINC FINGER, CCHC-TYPE, RETROTRANSPOSON GAG DOMAIN, ASPARTIC PEPTIDASE DOMAIN PROTEIN-RELATED"/>
    <property type="match status" value="1"/>
</dbReference>
<feature type="region of interest" description="Disordered" evidence="2">
    <location>
        <begin position="1"/>
        <end position="42"/>
    </location>
</feature>
<accession>A0A6D2I8H4</accession>
<dbReference type="EMBL" id="CACVBM020001050">
    <property type="protein sequence ID" value="CAA7026179.1"/>
    <property type="molecule type" value="Genomic_DNA"/>
</dbReference>
<comment type="caution">
    <text evidence="4">The sequence shown here is derived from an EMBL/GenBank/DDBJ whole genome shotgun (WGS) entry which is preliminary data.</text>
</comment>
<evidence type="ECO:0000259" key="3">
    <source>
        <dbReference type="PROSITE" id="PS50158"/>
    </source>
</evidence>
<feature type="domain" description="CCHC-type" evidence="3">
    <location>
        <begin position="367"/>
        <end position="380"/>
    </location>
</feature>
<reference evidence="4" key="1">
    <citation type="submission" date="2020-01" db="EMBL/GenBank/DDBJ databases">
        <authorList>
            <person name="Mishra B."/>
        </authorList>
    </citation>
    <scope>NUCLEOTIDE SEQUENCE [LARGE SCALE GENOMIC DNA]</scope>
</reference>
<dbReference type="InterPro" id="IPR036875">
    <property type="entry name" value="Znf_CCHC_sf"/>
</dbReference>
<dbReference type="GO" id="GO:0003676">
    <property type="term" value="F:nucleic acid binding"/>
    <property type="evidence" value="ECO:0007669"/>
    <property type="project" value="InterPro"/>
</dbReference>
<name>A0A6D2I8H4_9BRAS</name>
<evidence type="ECO:0000256" key="1">
    <source>
        <dbReference type="PROSITE-ProRule" id="PRU00047"/>
    </source>
</evidence>
<dbReference type="PROSITE" id="PS50158">
    <property type="entry name" value="ZF_CCHC"/>
    <property type="match status" value="2"/>
</dbReference>
<feature type="compositionally biased region" description="Basic and acidic residues" evidence="2">
    <location>
        <begin position="28"/>
        <end position="41"/>
    </location>
</feature>
<dbReference type="SUPFAM" id="SSF50630">
    <property type="entry name" value="Acid proteases"/>
    <property type="match status" value="1"/>
</dbReference>
<feature type="compositionally biased region" description="Low complexity" evidence="2">
    <location>
        <begin position="16"/>
        <end position="27"/>
    </location>
</feature>
<dbReference type="Pfam" id="PF03732">
    <property type="entry name" value="Retrotrans_gag"/>
    <property type="match status" value="1"/>
</dbReference>
<gene>
    <name evidence="4" type="ORF">MERR_LOCUS13414</name>
</gene>
<keyword evidence="1" id="KW-0862">Zinc</keyword>
<dbReference type="CDD" id="cd00303">
    <property type="entry name" value="retropepsin_like"/>
    <property type="match status" value="1"/>
</dbReference>
<dbReference type="InterPro" id="IPR001878">
    <property type="entry name" value="Znf_CCHC"/>
</dbReference>
<dbReference type="AlphaFoldDB" id="A0A6D2I8H4"/>